<dbReference type="Gene3D" id="2.40.30.10">
    <property type="entry name" value="Translation factors"/>
    <property type="match status" value="1"/>
</dbReference>
<evidence type="ECO:0000256" key="13">
    <source>
        <dbReference type="SAM" id="Phobius"/>
    </source>
</evidence>
<dbReference type="STRING" id="39841.SAMN05660836_01403"/>
<evidence type="ECO:0000256" key="6">
    <source>
        <dbReference type="ARBA" id="ARBA00022723"/>
    </source>
</evidence>
<evidence type="ECO:0000313" key="16">
    <source>
        <dbReference type="Proteomes" id="UP000199611"/>
    </source>
</evidence>
<dbReference type="GO" id="GO:0050660">
    <property type="term" value="F:flavin adenine dinucleotide binding"/>
    <property type="evidence" value="ECO:0007669"/>
    <property type="project" value="TreeGrafter"/>
</dbReference>
<evidence type="ECO:0000313" key="15">
    <source>
        <dbReference type="EMBL" id="SFM75844.1"/>
    </source>
</evidence>
<dbReference type="PANTHER" id="PTHR47354">
    <property type="entry name" value="NADH OXIDOREDUCTASE HCR"/>
    <property type="match status" value="1"/>
</dbReference>
<keyword evidence="9" id="KW-0560">Oxidoreductase</keyword>
<protein>
    <submittedName>
        <fullName evidence="15">Predicted ferric reductase</fullName>
    </submittedName>
</protein>
<dbReference type="SUPFAM" id="SSF52343">
    <property type="entry name" value="Ferredoxin reductase-like, C-terminal NADP-linked domain"/>
    <property type="match status" value="1"/>
</dbReference>
<evidence type="ECO:0000256" key="9">
    <source>
        <dbReference type="ARBA" id="ARBA00023002"/>
    </source>
</evidence>
<feature type="transmembrane region" description="Helical" evidence="13">
    <location>
        <begin position="133"/>
        <end position="151"/>
    </location>
</feature>
<evidence type="ECO:0000256" key="5">
    <source>
        <dbReference type="ARBA" id="ARBA00022714"/>
    </source>
</evidence>
<dbReference type="InterPro" id="IPR050415">
    <property type="entry name" value="MRET"/>
</dbReference>
<feature type="transmembrane region" description="Helical" evidence="13">
    <location>
        <begin position="172"/>
        <end position="191"/>
    </location>
</feature>
<feature type="transmembrane region" description="Helical" evidence="13">
    <location>
        <begin position="197"/>
        <end position="219"/>
    </location>
</feature>
<dbReference type="InterPro" id="IPR001433">
    <property type="entry name" value="OxRdtase_FAD/NAD-bd"/>
</dbReference>
<reference evidence="15 16" key="1">
    <citation type="submission" date="2016-10" db="EMBL/GenBank/DDBJ databases">
        <authorList>
            <person name="de Groot N.N."/>
        </authorList>
    </citation>
    <scope>NUCLEOTIDE SEQUENCE [LARGE SCALE GENOMIC DNA]</scope>
    <source>
        <strain evidence="15 16">DSM 9990</strain>
    </source>
</reference>
<dbReference type="AlphaFoldDB" id="A0A1I4TGL4"/>
<evidence type="ECO:0000259" key="14">
    <source>
        <dbReference type="PROSITE" id="PS51384"/>
    </source>
</evidence>
<dbReference type="Gene3D" id="3.40.50.80">
    <property type="entry name" value="Nucleotide-binding domain of ferredoxin-NADP reductase (FNR) module"/>
    <property type="match status" value="1"/>
</dbReference>
<accession>A0A1I4TGL4</accession>
<dbReference type="EMBL" id="FOUU01000003">
    <property type="protein sequence ID" value="SFM75844.1"/>
    <property type="molecule type" value="Genomic_DNA"/>
</dbReference>
<dbReference type="InterPro" id="IPR017938">
    <property type="entry name" value="Riboflavin_synthase-like_b-brl"/>
</dbReference>
<keyword evidence="6" id="KW-0479">Metal-binding</keyword>
<keyword evidence="10" id="KW-0408">Iron</keyword>
<keyword evidence="7" id="KW-0274">FAD</keyword>
<feature type="domain" description="FAD-binding FR-type" evidence="14">
    <location>
        <begin position="222"/>
        <end position="325"/>
    </location>
</feature>
<sequence>MWGLKFLRFLWCILAFLLFVIVVVAWGVEYVPGFLKAPWGNKLGGVGNLFGLLALYTAVIMTVIGVRLPLVERAFGLDRLIRFHTALGPLVLLFAIIHVIFRTLSFSASIGEKWSWDFLFQFFPYSWAISENALVAARWGLLVILLSVTAAKVARLSRGFIPFRIWKPLHSMIYYGIFTAFGHSLILASDVKRFPLLVPWAGLALVWGGCCVYRLNYLLQRSRNFRWFLEGVDYETHDVHTCRFIRPEGQGSFARRRPGQFMIIRMKSRLWGWSDPHPFTISCPPGSDSLCCTVKGVGSFSKKLRTCRPGTVFLCEGPYGIFTPDFEREKNLVFIAGGIGITPFLSMMRYVRDNSIPVSVTLIWGNRAKKDIVAYSELSRFVKSSDRFRVVHVLSEQKITDKMREETAEDGFFWEQGLVTGSVLKKYVNPDNASFYVCGPAPMQKMVMREIRQVFKVPPGKIRRELFVFY</sequence>
<dbReference type="InterPro" id="IPR013130">
    <property type="entry name" value="Fe3_Rdtase_TM_dom"/>
</dbReference>
<dbReference type="GO" id="GO:0016491">
    <property type="term" value="F:oxidoreductase activity"/>
    <property type="evidence" value="ECO:0007669"/>
    <property type="project" value="UniProtKB-KW"/>
</dbReference>
<keyword evidence="8 13" id="KW-1133">Transmembrane helix</keyword>
<keyword evidence="16" id="KW-1185">Reference proteome</keyword>
<keyword evidence="5" id="KW-0001">2Fe-2S</keyword>
<dbReference type="GO" id="GO:0046872">
    <property type="term" value="F:metal ion binding"/>
    <property type="evidence" value="ECO:0007669"/>
    <property type="project" value="UniProtKB-KW"/>
</dbReference>
<dbReference type="PROSITE" id="PS51384">
    <property type="entry name" value="FAD_FR"/>
    <property type="match status" value="1"/>
</dbReference>
<organism evidence="15 16">
    <name type="scientific">Thermodesulforhabdus norvegica</name>
    <dbReference type="NCBI Taxonomy" id="39841"/>
    <lineage>
        <taxon>Bacteria</taxon>
        <taxon>Pseudomonadati</taxon>
        <taxon>Thermodesulfobacteriota</taxon>
        <taxon>Syntrophobacteria</taxon>
        <taxon>Syntrophobacterales</taxon>
        <taxon>Thermodesulforhabdaceae</taxon>
        <taxon>Thermodesulforhabdus</taxon>
    </lineage>
</organism>
<keyword evidence="11" id="KW-0411">Iron-sulfur</keyword>
<dbReference type="Proteomes" id="UP000199611">
    <property type="component" value="Unassembled WGS sequence"/>
</dbReference>
<gene>
    <name evidence="15" type="ORF">SAMN05660836_01403</name>
</gene>
<dbReference type="PANTHER" id="PTHR47354:SF8">
    <property type="entry name" value="1,2-PHENYLACETYL-COA EPOXIDASE, SUBUNIT E"/>
    <property type="match status" value="1"/>
</dbReference>
<keyword evidence="4 13" id="KW-0812">Transmembrane</keyword>
<evidence type="ECO:0000256" key="11">
    <source>
        <dbReference type="ARBA" id="ARBA00023014"/>
    </source>
</evidence>
<evidence type="ECO:0000256" key="3">
    <source>
        <dbReference type="ARBA" id="ARBA00022630"/>
    </source>
</evidence>
<evidence type="ECO:0000256" key="12">
    <source>
        <dbReference type="ARBA" id="ARBA00023136"/>
    </source>
</evidence>
<comment type="cofactor">
    <cofactor evidence="1">
        <name>FAD</name>
        <dbReference type="ChEBI" id="CHEBI:57692"/>
    </cofactor>
</comment>
<proteinExistence type="predicted"/>
<evidence type="ECO:0000256" key="7">
    <source>
        <dbReference type="ARBA" id="ARBA00022827"/>
    </source>
</evidence>
<evidence type="ECO:0000256" key="1">
    <source>
        <dbReference type="ARBA" id="ARBA00001974"/>
    </source>
</evidence>
<dbReference type="PRINTS" id="PR00410">
    <property type="entry name" value="PHEHYDRXLASE"/>
</dbReference>
<feature type="transmembrane region" description="Helical" evidence="13">
    <location>
        <begin position="80"/>
        <end position="101"/>
    </location>
</feature>
<dbReference type="Pfam" id="PF01794">
    <property type="entry name" value="Ferric_reduct"/>
    <property type="match status" value="1"/>
</dbReference>
<evidence type="ECO:0000256" key="2">
    <source>
        <dbReference type="ARBA" id="ARBA00004141"/>
    </source>
</evidence>
<dbReference type="GO" id="GO:0051537">
    <property type="term" value="F:2 iron, 2 sulfur cluster binding"/>
    <property type="evidence" value="ECO:0007669"/>
    <property type="project" value="UniProtKB-KW"/>
</dbReference>
<evidence type="ECO:0000256" key="10">
    <source>
        <dbReference type="ARBA" id="ARBA00023004"/>
    </source>
</evidence>
<dbReference type="GO" id="GO:0016020">
    <property type="term" value="C:membrane"/>
    <property type="evidence" value="ECO:0007669"/>
    <property type="project" value="UniProtKB-SubCell"/>
</dbReference>
<feature type="transmembrane region" description="Helical" evidence="13">
    <location>
        <begin position="332"/>
        <end position="351"/>
    </location>
</feature>
<dbReference type="SUPFAM" id="SSF63380">
    <property type="entry name" value="Riboflavin synthase domain-like"/>
    <property type="match status" value="1"/>
</dbReference>
<keyword evidence="12 13" id="KW-0472">Membrane</keyword>
<name>A0A1I4TGL4_9BACT</name>
<keyword evidence="3" id="KW-0285">Flavoprotein</keyword>
<comment type="subcellular location">
    <subcellularLocation>
        <location evidence="2">Membrane</location>
        <topology evidence="2">Multi-pass membrane protein</topology>
    </subcellularLocation>
</comment>
<feature type="transmembrane region" description="Helical" evidence="13">
    <location>
        <begin position="49"/>
        <end position="68"/>
    </location>
</feature>
<dbReference type="Pfam" id="PF00175">
    <property type="entry name" value="NAD_binding_1"/>
    <property type="match status" value="1"/>
</dbReference>
<evidence type="ECO:0000256" key="4">
    <source>
        <dbReference type="ARBA" id="ARBA00022692"/>
    </source>
</evidence>
<dbReference type="InterPro" id="IPR017927">
    <property type="entry name" value="FAD-bd_FR_type"/>
</dbReference>
<evidence type="ECO:0000256" key="8">
    <source>
        <dbReference type="ARBA" id="ARBA00022989"/>
    </source>
</evidence>
<dbReference type="InterPro" id="IPR039261">
    <property type="entry name" value="FNR_nucleotide-bd"/>
</dbReference>